<organism evidence="3 4">
    <name type="scientific">Cystobacter fuscus</name>
    <dbReference type="NCBI Taxonomy" id="43"/>
    <lineage>
        <taxon>Bacteria</taxon>
        <taxon>Pseudomonadati</taxon>
        <taxon>Myxococcota</taxon>
        <taxon>Myxococcia</taxon>
        <taxon>Myxococcales</taxon>
        <taxon>Cystobacterineae</taxon>
        <taxon>Archangiaceae</taxon>
        <taxon>Cystobacter</taxon>
    </lineage>
</organism>
<dbReference type="EMBL" id="CP022098">
    <property type="protein sequence ID" value="ATB35009.1"/>
    <property type="molecule type" value="Genomic_DNA"/>
</dbReference>
<proteinExistence type="predicted"/>
<dbReference type="SUPFAM" id="SSF55920">
    <property type="entry name" value="Creatinase/aminopeptidase"/>
    <property type="match status" value="1"/>
</dbReference>
<keyword evidence="1" id="KW-0732">Signal</keyword>
<dbReference type="InterPro" id="IPR036005">
    <property type="entry name" value="Creatinase/aminopeptidase-like"/>
</dbReference>
<evidence type="ECO:0000313" key="3">
    <source>
        <dbReference type="EMBL" id="ATB35009.1"/>
    </source>
</evidence>
<sequence>MMTPWLRLLAPLFLLSSACAVTAPAARPVSPATPERPFGTLREQAERQQAWLRERMDEALPALMRQYGVEMWVVSMREYNEDPVFPALVAPTTFAARRRTIYVFHDRGPERGVGRLALGGGTQGGVYESRRAVQQVDRGGTTRQAELWGPDQWQMLKTVLEERQPKSIAIDVSRTFAFADGLTHGEYEGMAGALGPEWMSRMKPAEGLAVDVLGWRGADEARFYTELTRLAWDIIQTGFSSEVIQPGKTRTSDVVWWMRQRVNDLGLGTWFQPSVEVQRRGRTEQDLGESPVIERGDVLHCDFGVTALRLNTDTQHMGYVLREGETDVPAGLKQALARSNRLQDIVVEELRPGRTGNEILRASRERMKAEGLDGTVYSHPIGLNGHGAGPMIGLWDRQEGVPGNGDHRVMPSSWFSIELQVTSPVPEWDGQRVRSAQEEDVILDAEGRVHWAHSRQTAFHLVR</sequence>
<dbReference type="Proteomes" id="UP000217257">
    <property type="component" value="Chromosome"/>
</dbReference>
<name>A0A250ITD5_9BACT</name>
<evidence type="ECO:0000313" key="4">
    <source>
        <dbReference type="Proteomes" id="UP000217257"/>
    </source>
</evidence>
<dbReference type="Pfam" id="PF00557">
    <property type="entry name" value="Peptidase_M24"/>
    <property type="match status" value="1"/>
</dbReference>
<dbReference type="RefSeq" id="WP_095983690.1">
    <property type="nucleotide sequence ID" value="NZ_CP022098.1"/>
</dbReference>
<dbReference type="PROSITE" id="PS51257">
    <property type="entry name" value="PROKAR_LIPOPROTEIN"/>
    <property type="match status" value="1"/>
</dbReference>
<evidence type="ECO:0000259" key="2">
    <source>
        <dbReference type="Pfam" id="PF00557"/>
    </source>
</evidence>
<feature type="signal peptide" evidence="1">
    <location>
        <begin position="1"/>
        <end position="25"/>
    </location>
</feature>
<feature type="domain" description="Peptidase M24" evidence="2">
    <location>
        <begin position="242"/>
        <end position="441"/>
    </location>
</feature>
<dbReference type="InterPro" id="IPR000994">
    <property type="entry name" value="Pept_M24"/>
</dbReference>
<dbReference type="KEGG" id="cfus:CYFUS_000421"/>
<protein>
    <recommendedName>
        <fullName evidence="2">Peptidase M24 domain-containing protein</fullName>
    </recommendedName>
</protein>
<reference evidence="3 4" key="1">
    <citation type="submission" date="2017-06" db="EMBL/GenBank/DDBJ databases">
        <title>Sequencing and comparative analysis of myxobacterial genomes.</title>
        <authorList>
            <person name="Rupp O."/>
            <person name="Goesmann A."/>
            <person name="Sogaard-Andersen L."/>
        </authorList>
    </citation>
    <scope>NUCLEOTIDE SEQUENCE [LARGE SCALE GENOMIC DNA]</scope>
    <source>
        <strain evidence="3 4">DSM 52655</strain>
    </source>
</reference>
<dbReference type="AlphaFoldDB" id="A0A250ITD5"/>
<evidence type="ECO:0000256" key="1">
    <source>
        <dbReference type="SAM" id="SignalP"/>
    </source>
</evidence>
<dbReference type="Gene3D" id="3.90.230.10">
    <property type="entry name" value="Creatinase/methionine aminopeptidase superfamily"/>
    <property type="match status" value="1"/>
</dbReference>
<gene>
    <name evidence="3" type="ORF">CYFUS_000421</name>
</gene>
<accession>A0A250ITD5</accession>
<feature type="chain" id="PRO_5013395337" description="Peptidase M24 domain-containing protein" evidence="1">
    <location>
        <begin position="26"/>
        <end position="463"/>
    </location>
</feature>